<protein>
    <submittedName>
        <fullName evidence="2">Uncharacterized protein</fullName>
    </submittedName>
</protein>
<evidence type="ECO:0000313" key="2">
    <source>
        <dbReference type="EMBL" id="CAG5129416.1"/>
    </source>
</evidence>
<accession>A0A8S3ZPV7</accession>
<evidence type="ECO:0000256" key="1">
    <source>
        <dbReference type="SAM" id="Phobius"/>
    </source>
</evidence>
<dbReference type="Proteomes" id="UP000678393">
    <property type="component" value="Unassembled WGS sequence"/>
</dbReference>
<keyword evidence="1" id="KW-1133">Transmembrane helix</keyword>
<evidence type="ECO:0000313" key="3">
    <source>
        <dbReference type="Proteomes" id="UP000678393"/>
    </source>
</evidence>
<organism evidence="2 3">
    <name type="scientific">Candidula unifasciata</name>
    <dbReference type="NCBI Taxonomy" id="100452"/>
    <lineage>
        <taxon>Eukaryota</taxon>
        <taxon>Metazoa</taxon>
        <taxon>Spiralia</taxon>
        <taxon>Lophotrochozoa</taxon>
        <taxon>Mollusca</taxon>
        <taxon>Gastropoda</taxon>
        <taxon>Heterobranchia</taxon>
        <taxon>Euthyneura</taxon>
        <taxon>Panpulmonata</taxon>
        <taxon>Eupulmonata</taxon>
        <taxon>Stylommatophora</taxon>
        <taxon>Helicina</taxon>
        <taxon>Helicoidea</taxon>
        <taxon>Geomitridae</taxon>
        <taxon>Candidula</taxon>
    </lineage>
</organism>
<feature type="transmembrane region" description="Helical" evidence="1">
    <location>
        <begin position="70"/>
        <end position="92"/>
    </location>
</feature>
<gene>
    <name evidence="2" type="ORF">CUNI_LOCUS14974</name>
</gene>
<feature type="transmembrane region" description="Helical" evidence="1">
    <location>
        <begin position="157"/>
        <end position="174"/>
    </location>
</feature>
<dbReference type="EMBL" id="CAJHNH020003487">
    <property type="protein sequence ID" value="CAG5129416.1"/>
    <property type="molecule type" value="Genomic_DNA"/>
</dbReference>
<keyword evidence="1" id="KW-0812">Transmembrane</keyword>
<feature type="transmembrane region" description="Helical" evidence="1">
    <location>
        <begin position="98"/>
        <end position="117"/>
    </location>
</feature>
<dbReference type="AlphaFoldDB" id="A0A8S3ZPV7"/>
<feature type="transmembrane region" description="Helical" evidence="1">
    <location>
        <begin position="124"/>
        <end position="145"/>
    </location>
</feature>
<proteinExistence type="predicted"/>
<keyword evidence="3" id="KW-1185">Reference proteome</keyword>
<sequence>MSESILLQHRKSSSKDVLLEPLTRSQSVPLLPREDVFTHYTTPVAGVPSLLFFCLQVTRDFLSFVIRAGLSTMMFVMNLLLRLVLFITEIWLNIPGSFLVTAVVRFAMWSFQILLWATYTAVELLFYLPTPLLVVYLVIIASLYYTMPGAVEALLHSVWWMVEHFFKFLAYFAYTNSGKS</sequence>
<reference evidence="2" key="1">
    <citation type="submission" date="2021-04" db="EMBL/GenBank/DDBJ databases">
        <authorList>
            <consortium name="Molecular Ecology Group"/>
        </authorList>
    </citation>
    <scope>NUCLEOTIDE SEQUENCE</scope>
</reference>
<comment type="caution">
    <text evidence="2">The sequence shown here is derived from an EMBL/GenBank/DDBJ whole genome shotgun (WGS) entry which is preliminary data.</text>
</comment>
<keyword evidence="1" id="KW-0472">Membrane</keyword>
<name>A0A8S3ZPV7_9EUPU</name>